<dbReference type="EMBL" id="CAJVPT010062830">
    <property type="protein sequence ID" value="CAG8767620.1"/>
    <property type="molecule type" value="Genomic_DNA"/>
</dbReference>
<name>A0ACA9QWQ8_9GLOM</name>
<protein>
    <submittedName>
        <fullName evidence="1">4681_t:CDS:1</fullName>
    </submittedName>
</protein>
<comment type="caution">
    <text evidence="1">The sequence shown here is derived from an EMBL/GenBank/DDBJ whole genome shotgun (WGS) entry which is preliminary data.</text>
</comment>
<evidence type="ECO:0000313" key="1">
    <source>
        <dbReference type="EMBL" id="CAG8767620.1"/>
    </source>
</evidence>
<keyword evidence="2" id="KW-1185">Reference proteome</keyword>
<feature type="non-terminal residue" evidence="1">
    <location>
        <position position="220"/>
    </location>
</feature>
<dbReference type="Proteomes" id="UP000789525">
    <property type="component" value="Unassembled WGS sequence"/>
</dbReference>
<gene>
    <name evidence="1" type="ORF">ACOLOM_LOCUS13550</name>
</gene>
<feature type="non-terminal residue" evidence="1">
    <location>
        <position position="1"/>
    </location>
</feature>
<accession>A0ACA9QWQ8</accession>
<organism evidence="1 2">
    <name type="scientific">Acaulospora colombiana</name>
    <dbReference type="NCBI Taxonomy" id="27376"/>
    <lineage>
        <taxon>Eukaryota</taxon>
        <taxon>Fungi</taxon>
        <taxon>Fungi incertae sedis</taxon>
        <taxon>Mucoromycota</taxon>
        <taxon>Glomeromycotina</taxon>
        <taxon>Glomeromycetes</taxon>
        <taxon>Diversisporales</taxon>
        <taxon>Acaulosporaceae</taxon>
        <taxon>Acaulospora</taxon>
    </lineage>
</organism>
<reference evidence="1" key="1">
    <citation type="submission" date="2021-06" db="EMBL/GenBank/DDBJ databases">
        <authorList>
            <person name="Kallberg Y."/>
            <person name="Tangrot J."/>
            <person name="Rosling A."/>
        </authorList>
    </citation>
    <scope>NUCLEOTIDE SEQUENCE</scope>
    <source>
        <strain evidence="1">CL356</strain>
    </source>
</reference>
<sequence>TEHHLALGEGLEQQRVPMVLVAKVGNPLEKSDAKSGNRGKRDSQIVLMSFLQKIMFDERMTTFEYEFFNSIWRCTGVCPDKYELVLCVDADTKVFPDSLTRMAACMVNDPEIMGLCGETKIANKSETWVTMIQGLDVDDYLVFEYYISHHMTKAFESMFGGESGYWVPILANPDIVEHYSENIVDTLHKKNLLLLGEDRYLTTLMLKTFPKRKMVFCPQA</sequence>
<proteinExistence type="predicted"/>
<evidence type="ECO:0000313" key="2">
    <source>
        <dbReference type="Proteomes" id="UP000789525"/>
    </source>
</evidence>